<dbReference type="InterPro" id="IPR019291">
    <property type="entry name" value="Host_attachment_protein"/>
</dbReference>
<dbReference type="EMBL" id="JBHRSB010000012">
    <property type="protein sequence ID" value="MFC3003501.1"/>
    <property type="molecule type" value="Genomic_DNA"/>
</dbReference>
<keyword evidence="2" id="KW-1185">Reference proteome</keyword>
<sequence>MRADRVLKAIESWCETGWHGVRVIRWPCTEESDRGPLPIEPRTDPHQEAKRAFAGQLAEGLAKAATEGSSGRLILVAPASFPGELRAALLDRARGGEP</sequence>
<name>A0ABV7C2V4_9PROT</name>
<protein>
    <submittedName>
        <fullName evidence="1">Host attachment protein</fullName>
    </submittedName>
</protein>
<organism evidence="1 2">
    <name type="scientific">Falsiroseomonas tokyonensis</name>
    <dbReference type="NCBI Taxonomy" id="430521"/>
    <lineage>
        <taxon>Bacteria</taxon>
        <taxon>Pseudomonadati</taxon>
        <taxon>Pseudomonadota</taxon>
        <taxon>Alphaproteobacteria</taxon>
        <taxon>Acetobacterales</taxon>
        <taxon>Roseomonadaceae</taxon>
        <taxon>Falsiroseomonas</taxon>
    </lineage>
</organism>
<accession>A0ABV7C2V4</accession>
<reference evidence="2" key="1">
    <citation type="journal article" date="2019" name="Int. J. Syst. Evol. Microbiol.">
        <title>The Global Catalogue of Microorganisms (GCM) 10K type strain sequencing project: providing services to taxonomists for standard genome sequencing and annotation.</title>
        <authorList>
            <consortium name="The Broad Institute Genomics Platform"/>
            <consortium name="The Broad Institute Genome Sequencing Center for Infectious Disease"/>
            <person name="Wu L."/>
            <person name="Ma J."/>
        </authorList>
    </citation>
    <scope>NUCLEOTIDE SEQUENCE [LARGE SCALE GENOMIC DNA]</scope>
    <source>
        <strain evidence="2">CGMCC 1.16855</strain>
    </source>
</reference>
<proteinExistence type="predicted"/>
<dbReference type="RefSeq" id="WP_216839957.1">
    <property type="nucleotide sequence ID" value="NZ_JAFNJS010000012.1"/>
</dbReference>
<dbReference type="Pfam" id="PF10116">
    <property type="entry name" value="Host_attach"/>
    <property type="match status" value="1"/>
</dbReference>
<dbReference type="Proteomes" id="UP001595420">
    <property type="component" value="Unassembled WGS sequence"/>
</dbReference>
<comment type="caution">
    <text evidence="1">The sequence shown here is derived from an EMBL/GenBank/DDBJ whole genome shotgun (WGS) entry which is preliminary data.</text>
</comment>
<evidence type="ECO:0000313" key="2">
    <source>
        <dbReference type="Proteomes" id="UP001595420"/>
    </source>
</evidence>
<evidence type="ECO:0000313" key="1">
    <source>
        <dbReference type="EMBL" id="MFC3003501.1"/>
    </source>
</evidence>
<gene>
    <name evidence="1" type="ORF">ACFOD3_26645</name>
</gene>